<evidence type="ECO:0000259" key="14">
    <source>
        <dbReference type="PROSITE" id="PS51269"/>
    </source>
</evidence>
<dbReference type="CDD" id="cd00608">
    <property type="entry name" value="GalT"/>
    <property type="match status" value="1"/>
</dbReference>
<evidence type="ECO:0000256" key="1">
    <source>
        <dbReference type="ARBA" id="ARBA00001107"/>
    </source>
</evidence>
<keyword evidence="9" id="KW-0862">Zinc</keyword>
<keyword evidence="11" id="KW-0119">Carbohydrate metabolism</keyword>
<protein>
    <recommendedName>
        <fullName evidence="12">UDP-glucose--hexose-1-phosphate uridylyltransferase</fullName>
        <ecNumber evidence="5">2.7.7.12</ecNumber>
    </recommendedName>
    <alternativeName>
        <fullName evidence="12">UDP-glucose--hexose-1-phosphate uridylyltransferase</fullName>
    </alternativeName>
</protein>
<comment type="similarity">
    <text evidence="4">Belongs to the galactose-1-phosphate uridylyltransferase type 1 family.</text>
</comment>
<dbReference type="EMBL" id="CAJOBA010000166">
    <property type="protein sequence ID" value="CAF3510254.1"/>
    <property type="molecule type" value="Genomic_DNA"/>
</dbReference>
<evidence type="ECO:0000313" key="15">
    <source>
        <dbReference type="EMBL" id="CAF0733872.1"/>
    </source>
</evidence>
<keyword evidence="6" id="KW-0808">Transferase</keyword>
<evidence type="ECO:0000256" key="3">
    <source>
        <dbReference type="ARBA" id="ARBA00004947"/>
    </source>
</evidence>
<evidence type="ECO:0000256" key="7">
    <source>
        <dbReference type="ARBA" id="ARBA00022695"/>
    </source>
</evidence>
<evidence type="ECO:0000313" key="16">
    <source>
        <dbReference type="EMBL" id="CAF3510254.1"/>
    </source>
</evidence>
<keyword evidence="10" id="KW-0299">Galactose metabolism</keyword>
<dbReference type="Pfam" id="PF02744">
    <property type="entry name" value="GalP_UDP_tr_C"/>
    <property type="match status" value="1"/>
</dbReference>
<dbReference type="SUPFAM" id="SSF54197">
    <property type="entry name" value="HIT-like"/>
    <property type="match status" value="2"/>
</dbReference>
<evidence type="ECO:0000256" key="8">
    <source>
        <dbReference type="ARBA" id="ARBA00022723"/>
    </source>
</evidence>
<comment type="pathway">
    <text evidence="3">Carbohydrate metabolism; galactose metabolism.</text>
</comment>
<dbReference type="Pfam" id="PF07258">
    <property type="entry name" value="COMM_domain"/>
    <property type="match status" value="1"/>
</dbReference>
<name>A0A8S2CUL7_9BILA</name>
<keyword evidence="7" id="KW-0548">Nucleotidyltransferase</keyword>
<dbReference type="EMBL" id="CAJNOK010000165">
    <property type="protein sequence ID" value="CAF0733872.1"/>
    <property type="molecule type" value="Genomic_DNA"/>
</dbReference>
<reference evidence="15" key="1">
    <citation type="submission" date="2021-02" db="EMBL/GenBank/DDBJ databases">
        <authorList>
            <person name="Nowell W R."/>
        </authorList>
    </citation>
    <scope>NUCLEOTIDE SEQUENCE</scope>
</reference>
<dbReference type="PROSITE" id="PS51269">
    <property type="entry name" value="COMM"/>
    <property type="match status" value="1"/>
</dbReference>
<feature type="compositionally biased region" description="Low complexity" evidence="13">
    <location>
        <begin position="1"/>
        <end position="17"/>
    </location>
</feature>
<dbReference type="NCBIfam" id="NF008724">
    <property type="entry name" value="PRK11720.1"/>
    <property type="match status" value="1"/>
</dbReference>
<feature type="region of interest" description="Disordered" evidence="13">
    <location>
        <begin position="46"/>
        <end position="87"/>
    </location>
</feature>
<dbReference type="NCBIfam" id="TIGR00209">
    <property type="entry name" value="galT_1"/>
    <property type="match status" value="1"/>
</dbReference>
<evidence type="ECO:0000256" key="10">
    <source>
        <dbReference type="ARBA" id="ARBA00023144"/>
    </source>
</evidence>
<sequence length="611" mass="71971">MASSSSSSSSSTTTPTTFDITRHSHCRYNPLKDDWVLVSPQRLNRPWQGKVENSEKNAAKESENNNKDDESLNKSPEKANPLCPGAVRTSNGIRNPNYEHTYVFENDFPALLPTVPDPSNKDDDILFQCHAARGVCKVICFHPDSNLTLPRMTLDDIKHVVNTWIDVYNELIKKYAWIQIFENRGDIMGCSSKFIFKDTDHDRHNEIDPHPHCQVWATDFLPNEARVKHRTQYEYKQKRDNKNIMLMDYISKELKLNERIVIENDHWLVLVPYWAVWPYETMLLPKRHVLRLNELNDDEKQSLAITMKQLLIKYDNLFETSFPYSMGWHCAPTAKYLDEDCQYWQLHASYYPPLVRSATIKKFMVGYEMLAQAQRDITPEYAAQTLKQLSDTRCLEYQKIFDYKKKKRLRSFCTNNDIQQDIGRLGDETILNNNNYEKIVDKTFLLFSQTSSSSSLFDSLSIDSILLNRLVSSLLTFIFECAKYDLNDANILSKFEEYNLTLKQRQQYFIEKYRQYIKIIQIYLNEKTIEYDRLIDINWRLNLHLKTNQSDRIVQPNYFLTLKKRLQYTKNIEDIQFQCTPENLQELVEKLKEAAHCLERFTTTPTTTKTK</sequence>
<gene>
    <name evidence="15" type="ORF">OVA965_LOCUS1002</name>
    <name evidence="16" type="ORF">TMI583_LOCUS1010</name>
</gene>
<dbReference type="GO" id="GO:0008270">
    <property type="term" value="F:zinc ion binding"/>
    <property type="evidence" value="ECO:0007669"/>
    <property type="project" value="InterPro"/>
</dbReference>
<dbReference type="Pfam" id="PF01087">
    <property type="entry name" value="GalP_UDP_transf"/>
    <property type="match status" value="1"/>
</dbReference>
<dbReference type="Proteomes" id="UP000677228">
    <property type="component" value="Unassembled WGS sequence"/>
</dbReference>
<evidence type="ECO:0000256" key="11">
    <source>
        <dbReference type="ARBA" id="ARBA00023277"/>
    </source>
</evidence>
<dbReference type="InterPro" id="IPR005849">
    <property type="entry name" value="GalP_Utransf_N"/>
</dbReference>
<evidence type="ECO:0000256" key="2">
    <source>
        <dbReference type="ARBA" id="ARBA00001947"/>
    </source>
</evidence>
<comment type="cofactor">
    <cofactor evidence="2">
        <name>Zn(2+)</name>
        <dbReference type="ChEBI" id="CHEBI:29105"/>
    </cofactor>
</comment>
<feature type="region of interest" description="Disordered" evidence="13">
    <location>
        <begin position="1"/>
        <end position="24"/>
    </location>
</feature>
<comment type="catalytic activity">
    <reaction evidence="1">
        <text>alpha-D-galactose 1-phosphate + UDP-alpha-D-glucose = alpha-D-glucose 1-phosphate + UDP-alpha-D-galactose</text>
        <dbReference type="Rhea" id="RHEA:13989"/>
        <dbReference type="ChEBI" id="CHEBI:58336"/>
        <dbReference type="ChEBI" id="CHEBI:58601"/>
        <dbReference type="ChEBI" id="CHEBI:58885"/>
        <dbReference type="ChEBI" id="CHEBI:66914"/>
        <dbReference type="EC" id="2.7.7.12"/>
    </reaction>
</comment>
<feature type="compositionally biased region" description="Basic and acidic residues" evidence="13">
    <location>
        <begin position="52"/>
        <end position="77"/>
    </location>
</feature>
<dbReference type="GO" id="GO:0008108">
    <property type="term" value="F:UDP-glucose:hexose-1-phosphate uridylyltransferase activity"/>
    <property type="evidence" value="ECO:0007669"/>
    <property type="project" value="UniProtKB-EC"/>
</dbReference>
<dbReference type="PANTHER" id="PTHR11943">
    <property type="entry name" value="GALACTOSE-1-PHOSPHATE URIDYLYLTRANSFERASE"/>
    <property type="match status" value="1"/>
</dbReference>
<dbReference type="GO" id="GO:0005737">
    <property type="term" value="C:cytoplasm"/>
    <property type="evidence" value="ECO:0007669"/>
    <property type="project" value="TreeGrafter"/>
</dbReference>
<dbReference type="InterPro" id="IPR017920">
    <property type="entry name" value="COMM"/>
</dbReference>
<evidence type="ECO:0000313" key="17">
    <source>
        <dbReference type="Proteomes" id="UP000677228"/>
    </source>
</evidence>
<organism evidence="15 17">
    <name type="scientific">Didymodactylos carnosus</name>
    <dbReference type="NCBI Taxonomy" id="1234261"/>
    <lineage>
        <taxon>Eukaryota</taxon>
        <taxon>Metazoa</taxon>
        <taxon>Spiralia</taxon>
        <taxon>Gnathifera</taxon>
        <taxon>Rotifera</taxon>
        <taxon>Eurotatoria</taxon>
        <taxon>Bdelloidea</taxon>
        <taxon>Philodinida</taxon>
        <taxon>Philodinidae</taxon>
        <taxon>Didymodactylos</taxon>
    </lineage>
</organism>
<dbReference type="GO" id="GO:0033499">
    <property type="term" value="P:galactose catabolic process via UDP-galactose, Leloir pathway"/>
    <property type="evidence" value="ECO:0007669"/>
    <property type="project" value="TreeGrafter"/>
</dbReference>
<dbReference type="InterPro" id="IPR036265">
    <property type="entry name" value="HIT-like_sf"/>
</dbReference>
<evidence type="ECO:0000256" key="12">
    <source>
        <dbReference type="ARBA" id="ARBA00030549"/>
    </source>
</evidence>
<evidence type="ECO:0000256" key="9">
    <source>
        <dbReference type="ARBA" id="ARBA00022833"/>
    </source>
</evidence>
<evidence type="ECO:0000256" key="5">
    <source>
        <dbReference type="ARBA" id="ARBA00012384"/>
    </source>
</evidence>
<dbReference type="Gene3D" id="3.30.428.10">
    <property type="entry name" value="HIT-like"/>
    <property type="match status" value="2"/>
</dbReference>
<dbReference type="EC" id="2.7.7.12" evidence="5"/>
<dbReference type="FunFam" id="3.30.428.10:FF:000001">
    <property type="entry name" value="Galactose-1-phosphate uridylyltransferase"/>
    <property type="match status" value="1"/>
</dbReference>
<accession>A0A8S2CUL7</accession>
<evidence type="ECO:0000256" key="4">
    <source>
        <dbReference type="ARBA" id="ARBA00010951"/>
    </source>
</evidence>
<dbReference type="InterPro" id="IPR001937">
    <property type="entry name" value="GalP_UDPtransf1"/>
</dbReference>
<comment type="caution">
    <text evidence="15">The sequence shown here is derived from an EMBL/GenBank/DDBJ whole genome shotgun (WGS) entry which is preliminary data.</text>
</comment>
<dbReference type="PANTHER" id="PTHR11943:SF1">
    <property type="entry name" value="GALACTOSE-1-PHOSPHATE URIDYLYLTRANSFERASE"/>
    <property type="match status" value="1"/>
</dbReference>
<evidence type="ECO:0000256" key="6">
    <source>
        <dbReference type="ARBA" id="ARBA00022679"/>
    </source>
</evidence>
<keyword evidence="8" id="KW-0479">Metal-binding</keyword>
<proteinExistence type="inferred from homology"/>
<feature type="domain" description="COMM" evidence="14">
    <location>
        <begin position="533"/>
        <end position="602"/>
    </location>
</feature>
<evidence type="ECO:0000256" key="13">
    <source>
        <dbReference type="SAM" id="MobiDB-lite"/>
    </source>
</evidence>
<dbReference type="InterPro" id="IPR005850">
    <property type="entry name" value="GalP_Utransf_C"/>
</dbReference>
<dbReference type="AlphaFoldDB" id="A0A8S2CUL7"/>
<dbReference type="Proteomes" id="UP000682733">
    <property type="component" value="Unassembled WGS sequence"/>
</dbReference>